<evidence type="ECO:0000313" key="2">
    <source>
        <dbReference type="EMBL" id="KAK3280970.1"/>
    </source>
</evidence>
<feature type="non-terminal residue" evidence="2">
    <location>
        <position position="1"/>
    </location>
</feature>
<sequence>SAGVDGPGSSGAVDGPWQQRVRASGRAPGSSGAVDEGPAAAGGGRASAAGRWTGPGSSGRWTGPAARAVDGPGSGRWTGPGSSGWWRRSPAVAGGGRAPAAAGGGRARQQRAVDGPGSSGRWADPAAAGGGRASAAAGGKAGPRQ</sequence>
<evidence type="ECO:0000313" key="3">
    <source>
        <dbReference type="Proteomes" id="UP001190700"/>
    </source>
</evidence>
<accession>A0AAE0LDP4</accession>
<comment type="caution">
    <text evidence="2">The sequence shown here is derived from an EMBL/GenBank/DDBJ whole genome shotgun (WGS) entry which is preliminary data.</text>
</comment>
<dbReference type="AlphaFoldDB" id="A0AAE0LDP4"/>
<protein>
    <submittedName>
        <fullName evidence="2">Uncharacterized protein</fullName>
    </submittedName>
</protein>
<feature type="compositionally biased region" description="Low complexity" evidence="1">
    <location>
        <begin position="123"/>
        <end position="138"/>
    </location>
</feature>
<organism evidence="2 3">
    <name type="scientific">Cymbomonas tetramitiformis</name>
    <dbReference type="NCBI Taxonomy" id="36881"/>
    <lineage>
        <taxon>Eukaryota</taxon>
        <taxon>Viridiplantae</taxon>
        <taxon>Chlorophyta</taxon>
        <taxon>Pyramimonadophyceae</taxon>
        <taxon>Pyramimonadales</taxon>
        <taxon>Pyramimonadaceae</taxon>
        <taxon>Cymbomonas</taxon>
    </lineage>
</organism>
<proteinExistence type="predicted"/>
<gene>
    <name evidence="2" type="ORF">CYMTET_11213</name>
</gene>
<name>A0AAE0LDP4_9CHLO</name>
<dbReference type="EMBL" id="LGRX02004153">
    <property type="protein sequence ID" value="KAK3280970.1"/>
    <property type="molecule type" value="Genomic_DNA"/>
</dbReference>
<feature type="compositionally biased region" description="Gly residues" evidence="1">
    <location>
        <begin position="93"/>
        <end position="106"/>
    </location>
</feature>
<feature type="compositionally biased region" description="Gly residues" evidence="1">
    <location>
        <begin position="72"/>
        <end position="82"/>
    </location>
</feature>
<feature type="region of interest" description="Disordered" evidence="1">
    <location>
        <begin position="1"/>
        <end position="145"/>
    </location>
</feature>
<dbReference type="Proteomes" id="UP001190700">
    <property type="component" value="Unassembled WGS sequence"/>
</dbReference>
<reference evidence="2 3" key="1">
    <citation type="journal article" date="2015" name="Genome Biol. Evol.">
        <title>Comparative Genomics of a Bacterivorous Green Alga Reveals Evolutionary Causalities and Consequences of Phago-Mixotrophic Mode of Nutrition.</title>
        <authorList>
            <person name="Burns J.A."/>
            <person name="Paasch A."/>
            <person name="Narechania A."/>
            <person name="Kim E."/>
        </authorList>
    </citation>
    <scope>NUCLEOTIDE SEQUENCE [LARGE SCALE GENOMIC DNA]</scope>
    <source>
        <strain evidence="2 3">PLY_AMNH</strain>
    </source>
</reference>
<evidence type="ECO:0000256" key="1">
    <source>
        <dbReference type="SAM" id="MobiDB-lite"/>
    </source>
</evidence>
<keyword evidence="3" id="KW-1185">Reference proteome</keyword>